<protein>
    <recommendedName>
        <fullName evidence="4">PrgI family protein</fullName>
    </recommendedName>
</protein>
<name>A0A8J3Q3V1_9ACTN</name>
<feature type="transmembrane region" description="Helical" evidence="1">
    <location>
        <begin position="34"/>
        <end position="51"/>
    </location>
</feature>
<dbReference type="Pfam" id="PF12666">
    <property type="entry name" value="PrgI"/>
    <property type="match status" value="1"/>
</dbReference>
<dbReference type="Proteomes" id="UP000612899">
    <property type="component" value="Unassembled WGS sequence"/>
</dbReference>
<dbReference type="AlphaFoldDB" id="A0A8J3Q3V1"/>
<dbReference type="EMBL" id="BONY01000004">
    <property type="protein sequence ID" value="GIH02901.1"/>
    <property type="molecule type" value="Genomic_DNA"/>
</dbReference>
<evidence type="ECO:0000313" key="2">
    <source>
        <dbReference type="EMBL" id="GIH02901.1"/>
    </source>
</evidence>
<evidence type="ECO:0008006" key="4">
    <source>
        <dbReference type="Google" id="ProtNLM"/>
    </source>
</evidence>
<proteinExistence type="predicted"/>
<feature type="transmembrane region" description="Helical" evidence="1">
    <location>
        <begin position="57"/>
        <end position="77"/>
    </location>
</feature>
<accession>A0A8J3Q3V1</accession>
<keyword evidence="1" id="KW-0472">Membrane</keyword>
<keyword evidence="1" id="KW-1133">Transmembrane helix</keyword>
<dbReference type="RefSeq" id="WP_203906823.1">
    <property type="nucleotide sequence ID" value="NZ_BONY01000004.1"/>
</dbReference>
<dbReference type="InterPro" id="IPR024414">
    <property type="entry name" value="Uncharacterised_PrgI"/>
</dbReference>
<sequence length="299" mass="31004">MATHDTDDISARAVVPADIGQPDKIAFGLTFRQLAIIGGIGLLGFGAYRRYGDQLPSLVWLILAAILGPVAVVIALGRRDGLSLDVWLRHGLTLTRSPKVLAPGHTHGITAVHIAGKPVLPAPLRLPVTALTNAGVLTAAGTARRVIACSGINIHLRTPAEQTALLDGFARFLNALTGPAQILVTAVRHDLAPYAQAVEDTAARLPHPALQNAAAGYAQFLRELDASREPLRRQVLIVVSGEHSAEAAVRALSGLGVETELLDGGQIAAALATAADPFTSIAPGPKAVPGAPITLRSTS</sequence>
<reference evidence="2" key="1">
    <citation type="submission" date="2021-01" db="EMBL/GenBank/DDBJ databases">
        <title>Whole genome shotgun sequence of Rhizocola hellebori NBRC 109834.</title>
        <authorList>
            <person name="Komaki H."/>
            <person name="Tamura T."/>
        </authorList>
    </citation>
    <scope>NUCLEOTIDE SEQUENCE</scope>
    <source>
        <strain evidence="2">NBRC 109834</strain>
    </source>
</reference>
<evidence type="ECO:0000313" key="3">
    <source>
        <dbReference type="Proteomes" id="UP000612899"/>
    </source>
</evidence>
<keyword evidence="1" id="KW-0812">Transmembrane</keyword>
<comment type="caution">
    <text evidence="2">The sequence shown here is derived from an EMBL/GenBank/DDBJ whole genome shotgun (WGS) entry which is preliminary data.</text>
</comment>
<keyword evidence="3" id="KW-1185">Reference proteome</keyword>
<gene>
    <name evidence="2" type="ORF">Rhe02_09680</name>
</gene>
<organism evidence="2 3">
    <name type="scientific">Rhizocola hellebori</name>
    <dbReference type="NCBI Taxonomy" id="1392758"/>
    <lineage>
        <taxon>Bacteria</taxon>
        <taxon>Bacillati</taxon>
        <taxon>Actinomycetota</taxon>
        <taxon>Actinomycetes</taxon>
        <taxon>Micromonosporales</taxon>
        <taxon>Micromonosporaceae</taxon>
        <taxon>Rhizocola</taxon>
    </lineage>
</organism>
<evidence type="ECO:0000256" key="1">
    <source>
        <dbReference type="SAM" id="Phobius"/>
    </source>
</evidence>